<dbReference type="Proteomes" id="UP000263268">
    <property type="component" value="Unassembled WGS sequence"/>
</dbReference>
<reference evidence="1 2" key="1">
    <citation type="journal article" date="2018" name="Nat. Biotechnol.">
        <title>A standardized bacterial taxonomy based on genome phylogeny substantially revises the tree of life.</title>
        <authorList>
            <person name="Parks D.H."/>
            <person name="Chuvochina M."/>
            <person name="Waite D.W."/>
            <person name="Rinke C."/>
            <person name="Skarshewski A."/>
            <person name="Chaumeil P.A."/>
            <person name="Hugenholtz P."/>
        </authorList>
    </citation>
    <scope>NUCLEOTIDE SEQUENCE [LARGE SCALE GENOMIC DNA]</scope>
    <source>
        <strain evidence="1">UBA10227</strain>
    </source>
</reference>
<accession>A0A3D6BNN7</accession>
<gene>
    <name evidence="1" type="ORF">DHV22_01085</name>
</gene>
<protein>
    <submittedName>
        <fullName evidence="1">Uncharacterized protein</fullName>
    </submittedName>
</protein>
<sequence>MTAAKKKKGGFTRKAIKNNANMQVVRDSNSEFSMCSIFLKEFKIALLPILCHYRVGSLHQGLMQLFLKIKALDRDSPAGALHVSGGLRTKKGQLLLREFTFTPKVGIRQFFGNPVIDPDDFTVSWENFSPSQARFPKAATHLEILYLVLTYERDRKQFLTVSSAPIRRAKTAETEHLKLQLTKPVARGPELQHILVMSLRFMEVIGEEEYPLLGKDSLGIEVLEVFG</sequence>
<dbReference type="EMBL" id="DPRK01000019">
    <property type="protein sequence ID" value="HCY80287.1"/>
    <property type="molecule type" value="Genomic_DNA"/>
</dbReference>
<name>A0A3D6BNN7_9FLAO</name>
<organism evidence="1 2">
    <name type="scientific">Xanthomarina gelatinilytica</name>
    <dbReference type="NCBI Taxonomy" id="1137281"/>
    <lineage>
        <taxon>Bacteria</taxon>
        <taxon>Pseudomonadati</taxon>
        <taxon>Bacteroidota</taxon>
        <taxon>Flavobacteriia</taxon>
        <taxon>Flavobacteriales</taxon>
        <taxon>Flavobacteriaceae</taxon>
        <taxon>Xanthomarina</taxon>
    </lineage>
</organism>
<proteinExistence type="predicted"/>
<dbReference type="AlphaFoldDB" id="A0A3D6BNN7"/>
<evidence type="ECO:0000313" key="1">
    <source>
        <dbReference type="EMBL" id="HCY80287.1"/>
    </source>
</evidence>
<evidence type="ECO:0000313" key="2">
    <source>
        <dbReference type="Proteomes" id="UP000263268"/>
    </source>
</evidence>
<comment type="caution">
    <text evidence="1">The sequence shown here is derived from an EMBL/GenBank/DDBJ whole genome shotgun (WGS) entry which is preliminary data.</text>
</comment>